<reference evidence="2" key="1">
    <citation type="submission" date="2023-07" db="EMBL/GenBank/DDBJ databases">
        <authorList>
            <person name="Pelsma A.J. K."/>
        </authorList>
    </citation>
    <scope>NUCLEOTIDE SEQUENCE</scope>
</reference>
<evidence type="ECO:0000313" key="2">
    <source>
        <dbReference type="EMBL" id="CAJ0885306.1"/>
    </source>
</evidence>
<name>A0AA48M2C4_9ZZZZ</name>
<dbReference type="AlphaFoldDB" id="A0AA48M2C4"/>
<evidence type="ECO:0000256" key="1">
    <source>
        <dbReference type="SAM" id="MobiDB-lite"/>
    </source>
</evidence>
<organism evidence="2">
    <name type="scientific">freshwater sediment metagenome</name>
    <dbReference type="NCBI Taxonomy" id="556182"/>
    <lineage>
        <taxon>unclassified sequences</taxon>
        <taxon>metagenomes</taxon>
        <taxon>ecological metagenomes</taxon>
    </lineage>
</organism>
<proteinExistence type="predicted"/>
<accession>A0AA48M2C4</accession>
<dbReference type="EMBL" id="OY288114">
    <property type="protein sequence ID" value="CAJ0885306.1"/>
    <property type="molecule type" value="Genomic_DNA"/>
</dbReference>
<protein>
    <submittedName>
        <fullName evidence="2">Uncharacterized protein</fullName>
    </submittedName>
</protein>
<sequence>MRQNDEIPHGEIYRGVKVHLFQPDERVAAIVRPAIDLVAELSDMDALFRYAADVHNPPEARAFSTAKCLAGHELAADARLARPDFDPVKLQAVTAGISSFYWIDPRHYRSLLCARPFPEHESDRRPPEEVERLLAAYAERFPEKVAQQEESLRQLESYRHGGRLITEREGPAK</sequence>
<feature type="region of interest" description="Disordered" evidence="1">
    <location>
        <begin position="149"/>
        <end position="173"/>
    </location>
</feature>
<gene>
    <name evidence="2" type="ORF">AMST5_03603</name>
</gene>